<evidence type="ECO:0000313" key="1">
    <source>
        <dbReference type="EMBL" id="GGJ57608.1"/>
    </source>
</evidence>
<gene>
    <name evidence="1" type="ORF">GCM10008938_49610</name>
</gene>
<protein>
    <submittedName>
        <fullName evidence="1">Uncharacterized protein</fullName>
    </submittedName>
</protein>
<comment type="caution">
    <text evidence="1">The sequence shown here is derived from an EMBL/GenBank/DDBJ whole genome shotgun (WGS) entry which is preliminary data.</text>
</comment>
<dbReference type="RefSeq" id="WP_189008735.1">
    <property type="nucleotide sequence ID" value="NZ_BMOD01000039.1"/>
</dbReference>
<reference evidence="2" key="1">
    <citation type="journal article" date="2019" name="Int. J. Syst. Evol. Microbiol.">
        <title>The Global Catalogue of Microorganisms (GCM) 10K type strain sequencing project: providing services to taxonomists for standard genome sequencing and annotation.</title>
        <authorList>
            <consortium name="The Broad Institute Genomics Platform"/>
            <consortium name="The Broad Institute Genome Sequencing Center for Infectious Disease"/>
            <person name="Wu L."/>
            <person name="Ma J."/>
        </authorList>
    </citation>
    <scope>NUCLEOTIDE SEQUENCE [LARGE SCALE GENOMIC DNA]</scope>
    <source>
        <strain evidence="2">JCM 14370</strain>
    </source>
</reference>
<dbReference type="EMBL" id="BMOD01000039">
    <property type="protein sequence ID" value="GGJ57608.1"/>
    <property type="molecule type" value="Genomic_DNA"/>
</dbReference>
<accession>A0ABQ2DGW6</accession>
<sequence length="49" mass="5550">MKAVDGCSKVTLQESASQFEHRCQQLLDAVEAGDVERINQHYCPKRRSS</sequence>
<name>A0ABQ2DGW6_9DEIO</name>
<proteinExistence type="predicted"/>
<keyword evidence="2" id="KW-1185">Reference proteome</keyword>
<evidence type="ECO:0000313" key="2">
    <source>
        <dbReference type="Proteomes" id="UP000632222"/>
    </source>
</evidence>
<organism evidence="1 2">
    <name type="scientific">Deinococcus roseus</name>
    <dbReference type="NCBI Taxonomy" id="392414"/>
    <lineage>
        <taxon>Bacteria</taxon>
        <taxon>Thermotogati</taxon>
        <taxon>Deinococcota</taxon>
        <taxon>Deinococci</taxon>
        <taxon>Deinococcales</taxon>
        <taxon>Deinococcaceae</taxon>
        <taxon>Deinococcus</taxon>
    </lineage>
</organism>
<dbReference type="Proteomes" id="UP000632222">
    <property type="component" value="Unassembled WGS sequence"/>
</dbReference>